<dbReference type="SUPFAM" id="SSF52833">
    <property type="entry name" value="Thioredoxin-like"/>
    <property type="match status" value="1"/>
</dbReference>
<keyword evidence="9" id="KW-0676">Redox-active center</keyword>
<evidence type="ECO:0000313" key="13">
    <source>
        <dbReference type="Proteomes" id="UP000807825"/>
    </source>
</evidence>
<comment type="similarity">
    <text evidence="2">Belongs to the VKOR family.</text>
</comment>
<feature type="transmembrane region" description="Helical" evidence="10">
    <location>
        <begin position="40"/>
        <end position="59"/>
    </location>
</feature>
<protein>
    <submittedName>
        <fullName evidence="12">Thioredoxin domain-containing protein</fullName>
    </submittedName>
</protein>
<dbReference type="SMART" id="SM00756">
    <property type="entry name" value="VKc"/>
    <property type="match status" value="1"/>
</dbReference>
<evidence type="ECO:0000256" key="8">
    <source>
        <dbReference type="ARBA" id="ARBA00023157"/>
    </source>
</evidence>
<keyword evidence="5 10" id="KW-1133">Transmembrane helix</keyword>
<dbReference type="PANTHER" id="PTHR34573:SF1">
    <property type="entry name" value="VITAMIN K EPOXIDE REDUCTASE DOMAIN-CONTAINING PROTEIN"/>
    <property type="match status" value="1"/>
</dbReference>
<dbReference type="GO" id="GO:0048038">
    <property type="term" value="F:quinone binding"/>
    <property type="evidence" value="ECO:0007669"/>
    <property type="project" value="UniProtKB-KW"/>
</dbReference>
<feature type="transmembrane region" description="Helical" evidence="10">
    <location>
        <begin position="96"/>
        <end position="118"/>
    </location>
</feature>
<organism evidence="12 13">
    <name type="scientific">Desulfomonile tiedjei</name>
    <dbReference type="NCBI Taxonomy" id="2358"/>
    <lineage>
        <taxon>Bacteria</taxon>
        <taxon>Pseudomonadati</taxon>
        <taxon>Thermodesulfobacteriota</taxon>
        <taxon>Desulfomonilia</taxon>
        <taxon>Desulfomonilales</taxon>
        <taxon>Desulfomonilaceae</taxon>
        <taxon>Desulfomonile</taxon>
    </lineage>
</organism>
<keyword evidence="3 10" id="KW-0812">Transmembrane</keyword>
<accession>A0A9D6Z4V1</accession>
<evidence type="ECO:0000256" key="9">
    <source>
        <dbReference type="ARBA" id="ARBA00023284"/>
    </source>
</evidence>
<dbReference type="Pfam" id="PF13462">
    <property type="entry name" value="Thioredoxin_4"/>
    <property type="match status" value="1"/>
</dbReference>
<dbReference type="GO" id="GO:0016020">
    <property type="term" value="C:membrane"/>
    <property type="evidence" value="ECO:0007669"/>
    <property type="project" value="UniProtKB-SubCell"/>
</dbReference>
<dbReference type="GO" id="GO:0016491">
    <property type="term" value="F:oxidoreductase activity"/>
    <property type="evidence" value="ECO:0007669"/>
    <property type="project" value="UniProtKB-KW"/>
</dbReference>
<name>A0A9D6Z4V1_9BACT</name>
<feature type="transmembrane region" description="Helical" evidence="10">
    <location>
        <begin position="130"/>
        <end position="150"/>
    </location>
</feature>
<dbReference type="InterPro" id="IPR036249">
    <property type="entry name" value="Thioredoxin-like_sf"/>
</dbReference>
<dbReference type="Gene3D" id="1.20.1440.130">
    <property type="entry name" value="VKOR domain"/>
    <property type="match status" value="1"/>
</dbReference>
<feature type="transmembrane region" description="Helical" evidence="10">
    <location>
        <begin position="200"/>
        <end position="220"/>
    </location>
</feature>
<dbReference type="Proteomes" id="UP000807825">
    <property type="component" value="Unassembled WGS sequence"/>
</dbReference>
<keyword evidence="8" id="KW-1015">Disulfide bond</keyword>
<dbReference type="InterPro" id="IPR012932">
    <property type="entry name" value="VKOR"/>
</dbReference>
<dbReference type="CDD" id="cd10546">
    <property type="entry name" value="VKOR"/>
    <property type="match status" value="1"/>
</dbReference>
<dbReference type="EMBL" id="JACRDE010000463">
    <property type="protein sequence ID" value="MBI5251325.1"/>
    <property type="molecule type" value="Genomic_DNA"/>
</dbReference>
<evidence type="ECO:0000256" key="3">
    <source>
        <dbReference type="ARBA" id="ARBA00022692"/>
    </source>
</evidence>
<dbReference type="PANTHER" id="PTHR34573">
    <property type="entry name" value="VKC DOMAIN-CONTAINING PROTEIN"/>
    <property type="match status" value="1"/>
</dbReference>
<evidence type="ECO:0000256" key="5">
    <source>
        <dbReference type="ARBA" id="ARBA00022989"/>
    </source>
</evidence>
<evidence type="ECO:0000256" key="7">
    <source>
        <dbReference type="ARBA" id="ARBA00023136"/>
    </source>
</evidence>
<dbReference type="InterPro" id="IPR012336">
    <property type="entry name" value="Thioredoxin-like_fold"/>
</dbReference>
<proteinExistence type="inferred from homology"/>
<evidence type="ECO:0000256" key="6">
    <source>
        <dbReference type="ARBA" id="ARBA00023002"/>
    </source>
</evidence>
<keyword evidence="6" id="KW-0560">Oxidoreductase</keyword>
<feature type="domain" description="Vitamin K epoxide reductase" evidence="11">
    <location>
        <begin position="36"/>
        <end position="181"/>
    </location>
</feature>
<evidence type="ECO:0000256" key="10">
    <source>
        <dbReference type="SAM" id="Phobius"/>
    </source>
</evidence>
<evidence type="ECO:0000256" key="2">
    <source>
        <dbReference type="ARBA" id="ARBA00006214"/>
    </source>
</evidence>
<gene>
    <name evidence="12" type="ORF">HY912_17690</name>
</gene>
<dbReference type="AlphaFoldDB" id="A0A9D6Z4V1"/>
<reference evidence="12" key="1">
    <citation type="submission" date="2020-07" db="EMBL/GenBank/DDBJ databases">
        <title>Huge and variable diversity of episymbiotic CPR bacteria and DPANN archaea in groundwater ecosystems.</title>
        <authorList>
            <person name="He C.Y."/>
            <person name="Keren R."/>
            <person name="Whittaker M."/>
            <person name="Farag I.F."/>
            <person name="Doudna J."/>
            <person name="Cate J.H.D."/>
            <person name="Banfield J.F."/>
        </authorList>
    </citation>
    <scope>NUCLEOTIDE SEQUENCE</scope>
    <source>
        <strain evidence="12">NC_groundwater_1664_Pr3_B-0.1um_52_9</strain>
    </source>
</reference>
<feature type="transmembrane region" description="Helical" evidence="10">
    <location>
        <begin position="156"/>
        <end position="180"/>
    </location>
</feature>
<evidence type="ECO:0000313" key="12">
    <source>
        <dbReference type="EMBL" id="MBI5251325.1"/>
    </source>
</evidence>
<evidence type="ECO:0000256" key="1">
    <source>
        <dbReference type="ARBA" id="ARBA00004141"/>
    </source>
</evidence>
<sequence length="450" mass="50511">MQKIGSFWRGRFSEWFRRRSSLLIPYDASKGPFFSSRVPFLILLALSLVGCFATAFLTYRHIVLVSNTGGVPDSALCRSHGSINCDAILLNDYATLFGYISSASLGFMGFVFVLWLVLNALFNERMRKTSWVFLIVYFFAAIGFSWYYVYVMMFEVDYICTWCLVVHAVNLLSLIVVLWVSIRKKKSFLLKEISTLGERVYFIGAGLIICLLTLSAATGIEKSQVLEDVKIKYEELANDPAVVAAVLRSSPTYEIPVSAADPVFGAESAPHSLVFFSDFQCPVCARTEDYLKKIVNANPGVLNLIFKNYPLSIECNPGVLSDLHPKACPAARAAYAAFILGGAKGFWAFGDRLFQNQKRLKDNPWMDFAMQLKLDTGKFQELLAPDSEAGKKIKDDAAMGIKLKLNSTPQVFFKGKRIPENFRGQFMVEALDELIKGEHPELKDFQLKRP</sequence>
<keyword evidence="4" id="KW-0874">Quinone</keyword>
<comment type="caution">
    <text evidence="12">The sequence shown here is derived from an EMBL/GenBank/DDBJ whole genome shotgun (WGS) entry which is preliminary data.</text>
</comment>
<dbReference type="InterPro" id="IPR038354">
    <property type="entry name" value="VKOR_sf"/>
</dbReference>
<evidence type="ECO:0000259" key="11">
    <source>
        <dbReference type="SMART" id="SM00756"/>
    </source>
</evidence>
<dbReference type="Gene3D" id="3.40.30.10">
    <property type="entry name" value="Glutaredoxin"/>
    <property type="match status" value="1"/>
</dbReference>
<evidence type="ECO:0000256" key="4">
    <source>
        <dbReference type="ARBA" id="ARBA00022719"/>
    </source>
</evidence>
<comment type="subcellular location">
    <subcellularLocation>
        <location evidence="1">Membrane</location>
        <topology evidence="1">Multi-pass membrane protein</topology>
    </subcellularLocation>
</comment>
<dbReference type="Pfam" id="PF07884">
    <property type="entry name" value="VKOR"/>
    <property type="match status" value="1"/>
</dbReference>
<keyword evidence="7 10" id="KW-0472">Membrane</keyword>